<dbReference type="PROSITE" id="PS50109">
    <property type="entry name" value="HIS_KIN"/>
    <property type="match status" value="1"/>
</dbReference>
<dbReference type="InterPro" id="IPR000700">
    <property type="entry name" value="PAS-assoc_C"/>
</dbReference>
<dbReference type="Gene3D" id="1.10.287.130">
    <property type="match status" value="1"/>
</dbReference>
<evidence type="ECO:0000256" key="2">
    <source>
        <dbReference type="ARBA" id="ARBA00004236"/>
    </source>
</evidence>
<dbReference type="GO" id="GO:0005524">
    <property type="term" value="F:ATP binding"/>
    <property type="evidence" value="ECO:0007669"/>
    <property type="project" value="UniProtKB-KW"/>
</dbReference>
<dbReference type="EC" id="2.7.13.3" evidence="3"/>
<evidence type="ECO:0000313" key="15">
    <source>
        <dbReference type="Proteomes" id="UP000175744"/>
    </source>
</evidence>
<evidence type="ECO:0000259" key="13">
    <source>
        <dbReference type="PROSITE" id="PS50113"/>
    </source>
</evidence>
<keyword evidence="4" id="KW-1003">Cell membrane</keyword>
<evidence type="ECO:0000259" key="12">
    <source>
        <dbReference type="PROSITE" id="PS50109"/>
    </source>
</evidence>
<evidence type="ECO:0000256" key="4">
    <source>
        <dbReference type="ARBA" id="ARBA00022475"/>
    </source>
</evidence>
<evidence type="ECO:0000256" key="8">
    <source>
        <dbReference type="ARBA" id="ARBA00022777"/>
    </source>
</evidence>
<proteinExistence type="predicted"/>
<dbReference type="PATRIC" id="fig|1121290.3.peg.1035"/>
<evidence type="ECO:0000256" key="5">
    <source>
        <dbReference type="ARBA" id="ARBA00022553"/>
    </source>
</evidence>
<dbReference type="PROSITE" id="PS50113">
    <property type="entry name" value="PAC"/>
    <property type="match status" value="1"/>
</dbReference>
<keyword evidence="10" id="KW-0902">Two-component regulatory system</keyword>
<dbReference type="Pfam" id="PF02518">
    <property type="entry name" value="HATPase_c"/>
    <property type="match status" value="1"/>
</dbReference>
<feature type="domain" description="PAC" evidence="13">
    <location>
        <begin position="2"/>
        <end position="55"/>
    </location>
</feature>
<protein>
    <recommendedName>
        <fullName evidence="3">histidine kinase</fullName>
        <ecNumber evidence="3">2.7.13.3</ecNumber>
    </recommendedName>
</protein>
<dbReference type="InterPro" id="IPR036890">
    <property type="entry name" value="HATPase_C_sf"/>
</dbReference>
<dbReference type="Pfam" id="PF00512">
    <property type="entry name" value="HisKA"/>
    <property type="match status" value="1"/>
</dbReference>
<dbReference type="EMBL" id="LZFO01000011">
    <property type="protein sequence ID" value="OFI06534.1"/>
    <property type="molecule type" value="Genomic_DNA"/>
</dbReference>
<dbReference type="SMART" id="SM00388">
    <property type="entry name" value="HisKA"/>
    <property type="match status" value="1"/>
</dbReference>
<dbReference type="SUPFAM" id="SSF55874">
    <property type="entry name" value="ATPase domain of HSP90 chaperone/DNA topoisomerase II/histidine kinase"/>
    <property type="match status" value="1"/>
</dbReference>
<feature type="domain" description="Histidine kinase" evidence="12">
    <location>
        <begin position="198"/>
        <end position="417"/>
    </location>
</feature>
<keyword evidence="8 14" id="KW-0418">Kinase</keyword>
<dbReference type="Gene3D" id="3.30.565.10">
    <property type="entry name" value="Histidine kinase-like ATPase, C-terminal domain"/>
    <property type="match status" value="1"/>
</dbReference>
<dbReference type="InterPro" id="IPR004358">
    <property type="entry name" value="Sig_transdc_His_kin-like_C"/>
</dbReference>
<keyword evidence="7" id="KW-0547">Nucleotide-binding</keyword>
<dbReference type="Pfam" id="PF13426">
    <property type="entry name" value="PAS_9"/>
    <property type="match status" value="1"/>
</dbReference>
<dbReference type="PANTHER" id="PTHR43547:SF2">
    <property type="entry name" value="HYBRID SIGNAL TRANSDUCTION HISTIDINE KINASE C"/>
    <property type="match status" value="1"/>
</dbReference>
<evidence type="ECO:0000256" key="6">
    <source>
        <dbReference type="ARBA" id="ARBA00022679"/>
    </source>
</evidence>
<dbReference type="OrthoDB" id="9813394at2"/>
<dbReference type="InterPro" id="IPR036097">
    <property type="entry name" value="HisK_dim/P_sf"/>
</dbReference>
<sequence length="446" mass="51555">MKNKVYKVKNKYKNEIKYIEINIRPIFNEQSKLKYTIVNVKDVTDKKIHEILLNRKSQFIKDVVNTIDVPIAVINYPSLKYKLINKKYKEVLKVIKGENFKEDVVGKNITDIFSYLENKDAIEKLKYVGETGKNYMLLKQKILGIDNKKIFYKIGLIPRKVNGKTIEIHVHAVDISNEINTNLMLKKISKDKDDFFNVISHELRTPLTIVYSSLQLAYYVYKKDINPNIDKILITIKQNCSRLLKLINNVFVILQGKEGAIKINSSNFDIVELTENIVTLANNYAKRKNISIIFDTNKEEKLVCIDKEKYQRIILNLLSNAIKFTSENKKIFVCLNIKNDYFELSVKDQGVGMPKNKISAIFDRFCQINTTLSREAEGTGLGLNVVKLLLSSMEGKIIVKTEENKGSEFIIKLNNYYKKSNNTQEISIMESDIDKIVDIEFSDINC</sequence>
<evidence type="ECO:0000256" key="10">
    <source>
        <dbReference type="ARBA" id="ARBA00023012"/>
    </source>
</evidence>
<evidence type="ECO:0000256" key="11">
    <source>
        <dbReference type="ARBA" id="ARBA00023136"/>
    </source>
</evidence>
<evidence type="ECO:0000256" key="9">
    <source>
        <dbReference type="ARBA" id="ARBA00022840"/>
    </source>
</evidence>
<dbReference type="PANTHER" id="PTHR43547">
    <property type="entry name" value="TWO-COMPONENT HISTIDINE KINASE"/>
    <property type="match status" value="1"/>
</dbReference>
<dbReference type="CDD" id="cd00082">
    <property type="entry name" value="HisKA"/>
    <property type="match status" value="1"/>
</dbReference>
<organism evidence="14 15">
    <name type="scientific">Clostridium acetireducens DSM 10703</name>
    <dbReference type="NCBI Taxonomy" id="1121290"/>
    <lineage>
        <taxon>Bacteria</taxon>
        <taxon>Bacillati</taxon>
        <taxon>Bacillota</taxon>
        <taxon>Clostridia</taxon>
        <taxon>Eubacteriales</taxon>
        <taxon>Clostridiaceae</taxon>
        <taxon>Clostridium</taxon>
    </lineage>
</organism>
<keyword evidence="5" id="KW-0597">Phosphoprotein</keyword>
<dbReference type="GO" id="GO:0005886">
    <property type="term" value="C:plasma membrane"/>
    <property type="evidence" value="ECO:0007669"/>
    <property type="project" value="UniProtKB-SubCell"/>
</dbReference>
<keyword evidence="9" id="KW-0067">ATP-binding</keyword>
<dbReference type="Gene3D" id="3.30.450.20">
    <property type="entry name" value="PAS domain"/>
    <property type="match status" value="1"/>
</dbReference>
<dbReference type="Proteomes" id="UP000175744">
    <property type="component" value="Unassembled WGS sequence"/>
</dbReference>
<evidence type="ECO:0000313" key="14">
    <source>
        <dbReference type="EMBL" id="OFI06534.1"/>
    </source>
</evidence>
<dbReference type="InterPro" id="IPR003594">
    <property type="entry name" value="HATPase_dom"/>
</dbReference>
<evidence type="ECO:0000256" key="1">
    <source>
        <dbReference type="ARBA" id="ARBA00000085"/>
    </source>
</evidence>
<dbReference type="RefSeq" id="WP_084027550.1">
    <property type="nucleotide sequence ID" value="NZ_LZFO01000011.1"/>
</dbReference>
<comment type="caution">
    <text evidence="14">The sequence shown here is derived from an EMBL/GenBank/DDBJ whole genome shotgun (WGS) entry which is preliminary data.</text>
</comment>
<dbReference type="PRINTS" id="PR00344">
    <property type="entry name" value="BCTRLSENSOR"/>
</dbReference>
<dbReference type="InterPro" id="IPR003661">
    <property type="entry name" value="HisK_dim/P_dom"/>
</dbReference>
<dbReference type="InterPro" id="IPR000014">
    <property type="entry name" value="PAS"/>
</dbReference>
<dbReference type="GO" id="GO:0000155">
    <property type="term" value="F:phosphorelay sensor kinase activity"/>
    <property type="evidence" value="ECO:0007669"/>
    <property type="project" value="InterPro"/>
</dbReference>
<dbReference type="SMART" id="SM00387">
    <property type="entry name" value="HATPase_c"/>
    <property type="match status" value="1"/>
</dbReference>
<keyword evidence="15" id="KW-1185">Reference proteome</keyword>
<dbReference type="AlphaFoldDB" id="A0A1E8EZG3"/>
<gene>
    <name evidence="14" type="primary">todS_2</name>
    <name evidence="14" type="ORF">CLOACE_10340</name>
</gene>
<evidence type="ECO:0000256" key="7">
    <source>
        <dbReference type="ARBA" id="ARBA00022741"/>
    </source>
</evidence>
<dbReference type="STRING" id="1121290.CLAOCE_10340"/>
<keyword evidence="11" id="KW-0472">Membrane</keyword>
<dbReference type="FunFam" id="3.30.565.10:FF:000023">
    <property type="entry name" value="PAS domain-containing sensor histidine kinase"/>
    <property type="match status" value="1"/>
</dbReference>
<comment type="catalytic activity">
    <reaction evidence="1">
        <text>ATP + protein L-histidine = ADP + protein N-phospho-L-histidine.</text>
        <dbReference type="EC" id="2.7.13.3"/>
    </reaction>
</comment>
<keyword evidence="6 14" id="KW-0808">Transferase</keyword>
<comment type="subcellular location">
    <subcellularLocation>
        <location evidence="2">Cell membrane</location>
    </subcellularLocation>
</comment>
<reference evidence="14 15" key="1">
    <citation type="submission" date="2016-06" db="EMBL/GenBank/DDBJ databases">
        <title>Genome sequence of Clostridium acetireducens DSM 10703.</title>
        <authorList>
            <person name="Poehlein A."/>
            <person name="Fluechter S."/>
            <person name="Duerre P."/>
            <person name="Daniel R."/>
        </authorList>
    </citation>
    <scope>NUCLEOTIDE SEQUENCE [LARGE SCALE GENOMIC DNA]</scope>
    <source>
        <strain evidence="14 15">DSM 10703</strain>
    </source>
</reference>
<dbReference type="InterPro" id="IPR005467">
    <property type="entry name" value="His_kinase_dom"/>
</dbReference>
<dbReference type="SUPFAM" id="SSF47384">
    <property type="entry name" value="Homodimeric domain of signal transducing histidine kinase"/>
    <property type="match status" value="1"/>
</dbReference>
<accession>A0A1E8EZG3</accession>
<evidence type="ECO:0000256" key="3">
    <source>
        <dbReference type="ARBA" id="ARBA00012438"/>
    </source>
</evidence>
<name>A0A1E8EZG3_9CLOT</name>
<dbReference type="CDD" id="cd00075">
    <property type="entry name" value="HATPase"/>
    <property type="match status" value="1"/>
</dbReference>